<name>A0AAV4N3G0_9ARAC</name>
<evidence type="ECO:0000313" key="1">
    <source>
        <dbReference type="EMBL" id="GIX78810.1"/>
    </source>
</evidence>
<dbReference type="Proteomes" id="UP001054837">
    <property type="component" value="Unassembled WGS sequence"/>
</dbReference>
<sequence>MQTSGAGSSSAWWKTKLSIQSFSLRASAINILIMTADREKFSRKAWGMGQRWKISDFKTNRIIVGRHSSRFGDGGRHFQARALLLNDWPRRLLHHLELMTTGGSNVPGSPRI</sequence>
<dbReference type="EMBL" id="BPLQ01001128">
    <property type="protein sequence ID" value="GIX78810.1"/>
    <property type="molecule type" value="Genomic_DNA"/>
</dbReference>
<comment type="caution">
    <text evidence="1">The sequence shown here is derived from an EMBL/GenBank/DDBJ whole genome shotgun (WGS) entry which is preliminary data.</text>
</comment>
<reference evidence="1 2" key="1">
    <citation type="submission" date="2021-06" db="EMBL/GenBank/DDBJ databases">
        <title>Caerostris darwini draft genome.</title>
        <authorList>
            <person name="Kono N."/>
            <person name="Arakawa K."/>
        </authorList>
    </citation>
    <scope>NUCLEOTIDE SEQUENCE [LARGE SCALE GENOMIC DNA]</scope>
</reference>
<dbReference type="AlphaFoldDB" id="A0AAV4N3G0"/>
<gene>
    <name evidence="1" type="ORF">CDAR_402831</name>
</gene>
<organism evidence="1 2">
    <name type="scientific">Caerostris darwini</name>
    <dbReference type="NCBI Taxonomy" id="1538125"/>
    <lineage>
        <taxon>Eukaryota</taxon>
        <taxon>Metazoa</taxon>
        <taxon>Ecdysozoa</taxon>
        <taxon>Arthropoda</taxon>
        <taxon>Chelicerata</taxon>
        <taxon>Arachnida</taxon>
        <taxon>Araneae</taxon>
        <taxon>Araneomorphae</taxon>
        <taxon>Entelegynae</taxon>
        <taxon>Araneoidea</taxon>
        <taxon>Araneidae</taxon>
        <taxon>Caerostris</taxon>
    </lineage>
</organism>
<protein>
    <submittedName>
        <fullName evidence="1">Uncharacterized protein</fullName>
    </submittedName>
</protein>
<keyword evidence="2" id="KW-1185">Reference proteome</keyword>
<proteinExistence type="predicted"/>
<accession>A0AAV4N3G0</accession>
<evidence type="ECO:0000313" key="2">
    <source>
        <dbReference type="Proteomes" id="UP001054837"/>
    </source>
</evidence>